<protein>
    <submittedName>
        <fullName evidence="1">Uncharacterized protein</fullName>
    </submittedName>
</protein>
<accession>A0A212J9M5</accession>
<reference evidence="1" key="1">
    <citation type="submission" date="2016-04" db="EMBL/GenBank/DDBJ databases">
        <authorList>
            <person name="Evans L.H."/>
            <person name="Alamgir A."/>
            <person name="Owens N."/>
            <person name="Weber N.D."/>
            <person name="Virtaneva K."/>
            <person name="Barbian K."/>
            <person name="Babar A."/>
            <person name="Rosenke K."/>
        </authorList>
    </citation>
    <scope>NUCLEOTIDE SEQUENCE</scope>
    <source>
        <strain evidence="1">86-1</strain>
    </source>
</reference>
<gene>
    <name evidence="1" type="ORF">KL86DYS1_11579</name>
</gene>
<name>A0A212J9M5_9BACT</name>
<dbReference type="EMBL" id="FLUM01000001">
    <property type="protein sequence ID" value="SBV96174.1"/>
    <property type="molecule type" value="Genomic_DNA"/>
</dbReference>
<organism evidence="1">
    <name type="scientific">uncultured Dysgonomonas sp</name>
    <dbReference type="NCBI Taxonomy" id="206096"/>
    <lineage>
        <taxon>Bacteria</taxon>
        <taxon>Pseudomonadati</taxon>
        <taxon>Bacteroidota</taxon>
        <taxon>Bacteroidia</taxon>
        <taxon>Bacteroidales</taxon>
        <taxon>Dysgonomonadaceae</taxon>
        <taxon>Dysgonomonas</taxon>
        <taxon>environmental samples</taxon>
    </lineage>
</organism>
<proteinExistence type="predicted"/>
<sequence>MNPIADITAIAPTTYKSMAETTFTPTINKVRNNNIDITPTDIKKYFNTSMTFNYSN</sequence>
<dbReference type="AlphaFoldDB" id="A0A212J9M5"/>
<evidence type="ECO:0000313" key="1">
    <source>
        <dbReference type="EMBL" id="SBV96174.1"/>
    </source>
</evidence>